<evidence type="ECO:0000256" key="2">
    <source>
        <dbReference type="ARBA" id="ARBA00022630"/>
    </source>
</evidence>
<keyword evidence="3" id="KW-0274">FAD</keyword>
<feature type="non-terminal residue" evidence="6">
    <location>
        <position position="255"/>
    </location>
</feature>
<dbReference type="Pfam" id="PF00890">
    <property type="entry name" value="FAD_binding_2"/>
    <property type="match status" value="1"/>
</dbReference>
<dbReference type="Gene3D" id="3.90.700.10">
    <property type="entry name" value="Succinate dehydrogenase/fumarate reductase flavoprotein, catalytic domain"/>
    <property type="match status" value="1"/>
</dbReference>
<reference evidence="6" key="1">
    <citation type="submission" date="2018-05" db="EMBL/GenBank/DDBJ databases">
        <authorList>
            <person name="Lanie J.A."/>
            <person name="Ng W.-L."/>
            <person name="Kazmierczak K.M."/>
            <person name="Andrzejewski T.M."/>
            <person name="Davidsen T.M."/>
            <person name="Wayne K.J."/>
            <person name="Tettelin H."/>
            <person name="Glass J.I."/>
            <person name="Rusch D."/>
            <person name="Podicherti R."/>
            <person name="Tsui H.-C.T."/>
            <person name="Winkler M.E."/>
        </authorList>
    </citation>
    <scope>NUCLEOTIDE SEQUENCE</scope>
</reference>
<dbReference type="InterPro" id="IPR050315">
    <property type="entry name" value="FAD-oxidoreductase_2"/>
</dbReference>
<dbReference type="InterPro" id="IPR036188">
    <property type="entry name" value="FAD/NAD-bd_sf"/>
</dbReference>
<dbReference type="SUPFAM" id="SSF51905">
    <property type="entry name" value="FAD/NAD(P)-binding domain"/>
    <property type="match status" value="1"/>
</dbReference>
<protein>
    <recommendedName>
        <fullName evidence="5">FAD-dependent oxidoreductase 2 FAD-binding domain-containing protein</fullName>
    </recommendedName>
</protein>
<gene>
    <name evidence="6" type="ORF">METZ01_LOCUS451413</name>
</gene>
<keyword evidence="2" id="KW-0285">Flavoprotein</keyword>
<dbReference type="InterPro" id="IPR003953">
    <property type="entry name" value="FAD-dep_OxRdtase_2_FAD-bd"/>
</dbReference>
<dbReference type="PANTHER" id="PTHR43400:SF7">
    <property type="entry name" value="FAD-DEPENDENT OXIDOREDUCTASE 2 FAD BINDING DOMAIN-CONTAINING PROTEIN"/>
    <property type="match status" value="1"/>
</dbReference>
<feature type="domain" description="FAD-dependent oxidoreductase 2 FAD-binding" evidence="5">
    <location>
        <begin position="2"/>
        <end position="242"/>
    </location>
</feature>
<proteinExistence type="predicted"/>
<name>A0A382ZTH1_9ZZZZ</name>
<organism evidence="6">
    <name type="scientific">marine metagenome</name>
    <dbReference type="NCBI Taxonomy" id="408172"/>
    <lineage>
        <taxon>unclassified sequences</taxon>
        <taxon>metagenomes</taxon>
        <taxon>ecological metagenomes</taxon>
    </lineage>
</organism>
<comment type="cofactor">
    <cofactor evidence="1">
        <name>FAD</name>
        <dbReference type="ChEBI" id="CHEBI:57692"/>
    </cofactor>
</comment>
<dbReference type="PANTHER" id="PTHR43400">
    <property type="entry name" value="FUMARATE REDUCTASE"/>
    <property type="match status" value="1"/>
</dbReference>
<dbReference type="InterPro" id="IPR027477">
    <property type="entry name" value="Succ_DH/fumarate_Rdtase_cat_sf"/>
</dbReference>
<keyword evidence="4" id="KW-0560">Oxidoreductase</keyword>
<dbReference type="AlphaFoldDB" id="A0A382ZTH1"/>
<dbReference type="EMBL" id="UINC01186368">
    <property type="protein sequence ID" value="SVD98559.1"/>
    <property type="molecule type" value="Genomic_DNA"/>
</dbReference>
<feature type="non-terminal residue" evidence="6">
    <location>
        <position position="1"/>
    </location>
</feature>
<evidence type="ECO:0000313" key="6">
    <source>
        <dbReference type="EMBL" id="SVD98559.1"/>
    </source>
</evidence>
<evidence type="ECO:0000259" key="5">
    <source>
        <dbReference type="Pfam" id="PF00890"/>
    </source>
</evidence>
<dbReference type="GO" id="GO:0016491">
    <property type="term" value="F:oxidoreductase activity"/>
    <property type="evidence" value="ECO:0007669"/>
    <property type="project" value="UniProtKB-KW"/>
</dbReference>
<evidence type="ECO:0000256" key="1">
    <source>
        <dbReference type="ARBA" id="ARBA00001974"/>
    </source>
</evidence>
<sequence length="255" mass="27766">VTALLRDEDGLVTGVVANGEKLESRLGVVLAAGDYANNPEMIAKHKGDRFAAVEGINPHATGDGHRLAEGVGAHTLNMDVTYGPELRFAPPPGKTVQQLLPAGGPLAKLMGWCLPLVPSFVMNALIRRLLVTWQHPENALFDDGAILVNQEGKRFCKETEWPDREIAIANQPGKHAYVLMDERLTERYSAWPHFISTAPKIAYAYVKDYLQLRPDVAASGSLDEVAAKRNLPAEALRATVEASDLKGDEWTLLGP</sequence>
<accession>A0A382ZTH1</accession>
<dbReference type="SUPFAM" id="SSF56425">
    <property type="entry name" value="Succinate dehydrogenase/fumarate reductase flavoprotein, catalytic domain"/>
    <property type="match status" value="1"/>
</dbReference>
<dbReference type="Gene3D" id="3.50.50.60">
    <property type="entry name" value="FAD/NAD(P)-binding domain"/>
    <property type="match status" value="1"/>
</dbReference>
<evidence type="ECO:0000256" key="3">
    <source>
        <dbReference type="ARBA" id="ARBA00022827"/>
    </source>
</evidence>
<evidence type="ECO:0000256" key="4">
    <source>
        <dbReference type="ARBA" id="ARBA00023002"/>
    </source>
</evidence>